<feature type="domain" description="Carrier" evidence="3">
    <location>
        <begin position="1"/>
        <end position="73"/>
    </location>
</feature>
<dbReference type="InterPro" id="IPR009081">
    <property type="entry name" value="PP-bd_ACP"/>
</dbReference>
<keyword evidence="5" id="KW-1185">Reference proteome</keyword>
<sequence length="76" mass="8442">MDDLQRMRKVWEFIFGQSVADDADFFTDLDGDSMAAAALVHHVAEEFGVSLPLFEVFDRPTPAELLAAVREQLSVG</sequence>
<protein>
    <submittedName>
        <fullName evidence="4">Phosphopantetheine attachment site</fullName>
    </submittedName>
</protein>
<evidence type="ECO:0000259" key="3">
    <source>
        <dbReference type="PROSITE" id="PS50075"/>
    </source>
</evidence>
<keyword evidence="1" id="KW-0596">Phosphopantetheine</keyword>
<organism evidence="4 5">
    <name type="scientific">Micromonospora phaseoli</name>
    <dbReference type="NCBI Taxonomy" id="1144548"/>
    <lineage>
        <taxon>Bacteria</taxon>
        <taxon>Bacillati</taxon>
        <taxon>Actinomycetota</taxon>
        <taxon>Actinomycetes</taxon>
        <taxon>Micromonosporales</taxon>
        <taxon>Micromonosporaceae</taxon>
        <taxon>Micromonospora</taxon>
    </lineage>
</organism>
<evidence type="ECO:0000313" key="5">
    <source>
        <dbReference type="Proteomes" id="UP000198707"/>
    </source>
</evidence>
<evidence type="ECO:0000256" key="2">
    <source>
        <dbReference type="ARBA" id="ARBA00022553"/>
    </source>
</evidence>
<dbReference type="AlphaFoldDB" id="A0A1H6YDJ2"/>
<dbReference type="GO" id="GO:0031177">
    <property type="term" value="F:phosphopantetheine binding"/>
    <property type="evidence" value="ECO:0007669"/>
    <property type="project" value="InterPro"/>
</dbReference>
<dbReference type="EMBL" id="FNYV01000004">
    <property type="protein sequence ID" value="SEJ37964.1"/>
    <property type="molecule type" value="Genomic_DNA"/>
</dbReference>
<name>A0A1H6YDJ2_9ACTN</name>
<dbReference type="Proteomes" id="UP000198707">
    <property type="component" value="Unassembled WGS sequence"/>
</dbReference>
<dbReference type="RefSeq" id="WP_092379651.1">
    <property type="nucleotide sequence ID" value="NZ_BOPI01000027.1"/>
</dbReference>
<accession>A0A1H6YDJ2</accession>
<dbReference type="PROSITE" id="PS50075">
    <property type="entry name" value="CARRIER"/>
    <property type="match status" value="1"/>
</dbReference>
<proteinExistence type="predicted"/>
<evidence type="ECO:0000256" key="1">
    <source>
        <dbReference type="ARBA" id="ARBA00022450"/>
    </source>
</evidence>
<dbReference type="OrthoDB" id="3394171at2"/>
<dbReference type="SUPFAM" id="SSF47336">
    <property type="entry name" value="ACP-like"/>
    <property type="match status" value="1"/>
</dbReference>
<dbReference type="Pfam" id="PF00550">
    <property type="entry name" value="PP-binding"/>
    <property type="match status" value="1"/>
</dbReference>
<reference evidence="5" key="1">
    <citation type="submission" date="2016-10" db="EMBL/GenBank/DDBJ databases">
        <authorList>
            <person name="Varghese N."/>
            <person name="Submissions S."/>
        </authorList>
    </citation>
    <scope>NUCLEOTIDE SEQUENCE [LARGE SCALE GENOMIC DNA]</scope>
    <source>
        <strain evidence="5">CGMCC 4.7038</strain>
    </source>
</reference>
<dbReference type="InterPro" id="IPR020806">
    <property type="entry name" value="PKS_PP-bd"/>
</dbReference>
<dbReference type="SMART" id="SM00823">
    <property type="entry name" value="PKS_PP"/>
    <property type="match status" value="1"/>
</dbReference>
<keyword evidence="2" id="KW-0597">Phosphoprotein</keyword>
<dbReference type="STRING" id="1144548.SAMN05443287_104122"/>
<evidence type="ECO:0000313" key="4">
    <source>
        <dbReference type="EMBL" id="SEJ37964.1"/>
    </source>
</evidence>
<dbReference type="Gene3D" id="1.10.1200.10">
    <property type="entry name" value="ACP-like"/>
    <property type="match status" value="1"/>
</dbReference>
<dbReference type="InterPro" id="IPR036736">
    <property type="entry name" value="ACP-like_sf"/>
</dbReference>
<gene>
    <name evidence="4" type="ORF">SAMN05443287_104122</name>
</gene>